<proteinExistence type="predicted"/>
<dbReference type="EMBL" id="VIFM01000089">
    <property type="protein sequence ID" value="TQF13756.1"/>
    <property type="molecule type" value="Genomic_DNA"/>
</dbReference>
<name>A0A540WXM7_9BACT</name>
<dbReference type="AlphaFoldDB" id="A0A540WXM7"/>
<dbReference type="Proteomes" id="UP000315369">
    <property type="component" value="Unassembled WGS sequence"/>
</dbReference>
<sequence>MTPDLQLSVHFVEGFLPKGGLNTLPVVLHLSSSSEVMLAEHVDLAELCLWMPDGSAAGYGGTIRGQVRAVRGEMVVSPARPWFGVYDLMQFDRGDVLPSGHFVLGVEVRVFVLQGDDDYRPHSLRIERELRL</sequence>
<evidence type="ECO:0000313" key="1">
    <source>
        <dbReference type="EMBL" id="TQF13756.1"/>
    </source>
</evidence>
<accession>A0A540WXM7</accession>
<dbReference type="RefSeq" id="WP_141644528.1">
    <property type="nucleotide sequence ID" value="NZ_VIFM01000089.1"/>
</dbReference>
<protein>
    <submittedName>
        <fullName evidence="1">Uncharacterized protein</fullName>
    </submittedName>
</protein>
<comment type="caution">
    <text evidence="1">The sequence shown here is derived from an EMBL/GenBank/DDBJ whole genome shotgun (WGS) entry which is preliminary data.</text>
</comment>
<organism evidence="1 2">
    <name type="scientific">Myxococcus llanfairpwllgwyngyllgogerychwyrndrobwllllantysiliogogogochensis</name>
    <dbReference type="NCBI Taxonomy" id="2590453"/>
    <lineage>
        <taxon>Bacteria</taxon>
        <taxon>Pseudomonadati</taxon>
        <taxon>Myxococcota</taxon>
        <taxon>Myxococcia</taxon>
        <taxon>Myxococcales</taxon>
        <taxon>Cystobacterineae</taxon>
        <taxon>Myxococcaceae</taxon>
        <taxon>Myxococcus</taxon>
    </lineage>
</organism>
<evidence type="ECO:0000313" key="2">
    <source>
        <dbReference type="Proteomes" id="UP000315369"/>
    </source>
</evidence>
<keyword evidence="2" id="KW-1185">Reference proteome</keyword>
<gene>
    <name evidence="1" type="ORF">FJV41_22180</name>
</gene>
<reference evidence="1 2" key="1">
    <citation type="submission" date="2019-06" db="EMBL/GenBank/DDBJ databases">
        <authorList>
            <person name="Livingstone P."/>
            <person name="Whitworth D."/>
        </authorList>
    </citation>
    <scope>NUCLEOTIDE SEQUENCE [LARGE SCALE GENOMIC DNA]</scope>
    <source>
        <strain evidence="1 2">AM401</strain>
    </source>
</reference>